<organism evidence="1 2">
    <name type="scientific">Hallella bergensis DSM 17361</name>
    <dbReference type="NCBI Taxonomy" id="585502"/>
    <lineage>
        <taxon>Bacteria</taxon>
        <taxon>Pseudomonadati</taxon>
        <taxon>Bacteroidota</taxon>
        <taxon>Bacteroidia</taxon>
        <taxon>Bacteroidales</taxon>
        <taxon>Prevotellaceae</taxon>
        <taxon>Hallella</taxon>
    </lineage>
</organism>
<proteinExistence type="predicted"/>
<evidence type="ECO:0000313" key="1">
    <source>
        <dbReference type="EMBL" id="EFA45062.1"/>
    </source>
</evidence>
<keyword evidence="2" id="KW-1185">Reference proteome</keyword>
<gene>
    <name evidence="1" type="ORF">HMPREF0645_0499</name>
</gene>
<dbReference type="Proteomes" id="UP000003160">
    <property type="component" value="Unassembled WGS sequence"/>
</dbReference>
<dbReference type="AlphaFoldDB" id="D1PU64"/>
<accession>D1PU64</accession>
<dbReference type="HOGENOM" id="CLU_3274416_0_0_10"/>
<evidence type="ECO:0000313" key="2">
    <source>
        <dbReference type="Proteomes" id="UP000003160"/>
    </source>
</evidence>
<comment type="caution">
    <text evidence="1">The sequence shown here is derived from an EMBL/GenBank/DDBJ whole genome shotgun (WGS) entry which is preliminary data.</text>
</comment>
<sequence>MPFDIQSQAKKWEKKSCYFKGTERQAFAKLRIFREFWAKAN</sequence>
<name>D1PU64_9BACT</name>
<protein>
    <submittedName>
        <fullName evidence="1">Uncharacterized protein</fullName>
    </submittedName>
</protein>
<reference evidence="1 2" key="1">
    <citation type="submission" date="2009-10" db="EMBL/GenBank/DDBJ databases">
        <authorList>
            <person name="Qin X."/>
            <person name="Bachman B."/>
            <person name="Battles P."/>
            <person name="Bell A."/>
            <person name="Bess C."/>
            <person name="Bickham C."/>
            <person name="Chaboub L."/>
            <person name="Chen D."/>
            <person name="Coyle M."/>
            <person name="Deiros D.R."/>
            <person name="Dinh H."/>
            <person name="Forbes L."/>
            <person name="Fowler G."/>
            <person name="Francisco L."/>
            <person name="Fu Q."/>
            <person name="Gubbala S."/>
            <person name="Hale W."/>
            <person name="Han Y."/>
            <person name="Hemphill L."/>
            <person name="Highlander S.K."/>
            <person name="Hirani K."/>
            <person name="Hogues M."/>
            <person name="Jackson L."/>
            <person name="Jakkamsetti A."/>
            <person name="Javaid M."/>
            <person name="Jiang H."/>
            <person name="Korchina V."/>
            <person name="Kovar C."/>
            <person name="Lara F."/>
            <person name="Lee S."/>
            <person name="Mata R."/>
            <person name="Mathew T."/>
            <person name="Moen C."/>
            <person name="Morales K."/>
            <person name="Munidasa M."/>
            <person name="Nazareth L."/>
            <person name="Ngo R."/>
            <person name="Nguyen L."/>
            <person name="Okwuonu G."/>
            <person name="Ongeri F."/>
            <person name="Patil S."/>
            <person name="Petrosino J."/>
            <person name="Pham C."/>
            <person name="Pham P."/>
            <person name="Pu L.-L."/>
            <person name="Puazo M."/>
            <person name="Raj R."/>
            <person name="Reid J."/>
            <person name="Rouhana J."/>
            <person name="Saada N."/>
            <person name="Shang Y."/>
            <person name="Simmons D."/>
            <person name="Thornton R."/>
            <person name="Warren J."/>
            <person name="Weissenberger G."/>
            <person name="Zhang J."/>
            <person name="Zhang L."/>
            <person name="Zhou C."/>
            <person name="Zhu D."/>
            <person name="Muzny D."/>
            <person name="Worley K."/>
            <person name="Gibbs R."/>
        </authorList>
    </citation>
    <scope>NUCLEOTIDE SEQUENCE [LARGE SCALE GENOMIC DNA]</scope>
    <source>
        <strain evidence="1 2">DSM 17361</strain>
    </source>
</reference>
<dbReference type="EMBL" id="ACKS01000024">
    <property type="protein sequence ID" value="EFA45062.1"/>
    <property type="molecule type" value="Genomic_DNA"/>
</dbReference>